<evidence type="ECO:0000256" key="3">
    <source>
        <dbReference type="ARBA" id="ARBA00022592"/>
    </source>
</evidence>
<comment type="caution">
    <text evidence="6">The sequence shown here is derived from an EMBL/GenBank/DDBJ whole genome shotgun (WGS) entry which is preliminary data.</text>
</comment>
<keyword evidence="4" id="KW-0732">Signal</keyword>
<feature type="domain" description="PBP" evidence="5">
    <location>
        <begin position="39"/>
        <end position="317"/>
    </location>
</feature>
<keyword evidence="2" id="KW-0813">Transport</keyword>
<organism evidence="6 7">
    <name type="scientific">Naegleria lovaniensis</name>
    <name type="common">Amoeba</name>
    <dbReference type="NCBI Taxonomy" id="51637"/>
    <lineage>
        <taxon>Eukaryota</taxon>
        <taxon>Discoba</taxon>
        <taxon>Heterolobosea</taxon>
        <taxon>Tetramitia</taxon>
        <taxon>Eutetramitia</taxon>
        <taxon>Vahlkampfiidae</taxon>
        <taxon>Naegleria</taxon>
    </lineage>
</organism>
<dbReference type="InterPro" id="IPR005673">
    <property type="entry name" value="ABC_phos-bd_PstS"/>
</dbReference>
<accession>A0AA88GC46</accession>
<keyword evidence="3" id="KW-0592">Phosphate transport</keyword>
<evidence type="ECO:0000313" key="7">
    <source>
        <dbReference type="Proteomes" id="UP000816034"/>
    </source>
</evidence>
<dbReference type="Proteomes" id="UP000816034">
    <property type="component" value="Unassembled WGS sequence"/>
</dbReference>
<gene>
    <name evidence="6" type="ORF">C9374_010256</name>
</gene>
<feature type="signal peptide" evidence="4">
    <location>
        <begin position="1"/>
        <end position="26"/>
    </location>
</feature>
<dbReference type="EMBL" id="PYSW02000041">
    <property type="protein sequence ID" value="KAG2374882.1"/>
    <property type="molecule type" value="Genomic_DNA"/>
</dbReference>
<comment type="similarity">
    <text evidence="1">Belongs to the PstS family.</text>
</comment>
<dbReference type="GO" id="GO:0042301">
    <property type="term" value="F:phosphate ion binding"/>
    <property type="evidence" value="ECO:0007669"/>
    <property type="project" value="InterPro"/>
</dbReference>
<dbReference type="GO" id="GO:0043190">
    <property type="term" value="C:ATP-binding cassette (ABC) transporter complex"/>
    <property type="evidence" value="ECO:0007669"/>
    <property type="project" value="InterPro"/>
</dbReference>
<feature type="chain" id="PRO_5041727656" description="PBP domain-containing protein" evidence="4">
    <location>
        <begin position="27"/>
        <end position="393"/>
    </location>
</feature>
<evidence type="ECO:0000256" key="1">
    <source>
        <dbReference type="ARBA" id="ARBA00008725"/>
    </source>
</evidence>
<dbReference type="InterPro" id="IPR024370">
    <property type="entry name" value="PBP_domain"/>
</dbReference>
<keyword evidence="7" id="KW-1185">Reference proteome</keyword>
<reference evidence="6 7" key="1">
    <citation type="journal article" date="2018" name="BMC Genomics">
        <title>The genome of Naegleria lovaniensis, the basis for a comparative approach to unravel pathogenicity factors of the human pathogenic amoeba N. fowleri.</title>
        <authorList>
            <person name="Liechti N."/>
            <person name="Schurch N."/>
            <person name="Bruggmann R."/>
            <person name="Wittwer M."/>
        </authorList>
    </citation>
    <scope>NUCLEOTIDE SEQUENCE [LARGE SCALE GENOMIC DNA]</scope>
    <source>
        <strain evidence="6 7">ATCC 30569</strain>
    </source>
</reference>
<evidence type="ECO:0000256" key="2">
    <source>
        <dbReference type="ARBA" id="ARBA00022448"/>
    </source>
</evidence>
<dbReference type="GeneID" id="68102710"/>
<dbReference type="RefSeq" id="XP_044544056.1">
    <property type="nucleotide sequence ID" value="XM_044685780.1"/>
</dbReference>
<dbReference type="AlphaFoldDB" id="A0AA88GC46"/>
<dbReference type="GO" id="GO:0035435">
    <property type="term" value="P:phosphate ion transmembrane transport"/>
    <property type="evidence" value="ECO:0007669"/>
    <property type="project" value="InterPro"/>
</dbReference>
<dbReference type="PANTHER" id="PTHR42996">
    <property type="entry name" value="PHOSPHATE-BINDING PROTEIN PSTS"/>
    <property type="match status" value="1"/>
</dbReference>
<dbReference type="InterPro" id="IPR050962">
    <property type="entry name" value="Phosphate-bind_PstS"/>
</dbReference>
<evidence type="ECO:0000313" key="6">
    <source>
        <dbReference type="EMBL" id="KAG2374882.1"/>
    </source>
</evidence>
<name>A0AA88GC46_NAELO</name>
<protein>
    <recommendedName>
        <fullName evidence="5">PBP domain-containing protein</fullName>
    </recommendedName>
</protein>
<dbReference type="PANTHER" id="PTHR42996:SF1">
    <property type="entry name" value="PHOSPHATE-BINDING PROTEIN PSTS"/>
    <property type="match status" value="1"/>
</dbReference>
<dbReference type="SUPFAM" id="SSF53850">
    <property type="entry name" value="Periplasmic binding protein-like II"/>
    <property type="match status" value="1"/>
</dbReference>
<dbReference type="Gene3D" id="3.40.190.10">
    <property type="entry name" value="Periplasmic binding protein-like II"/>
    <property type="match status" value="2"/>
</dbReference>
<proteinExistence type="inferred from homology"/>
<evidence type="ECO:0000259" key="5">
    <source>
        <dbReference type="Pfam" id="PF12849"/>
    </source>
</evidence>
<sequence length="393" mass="42197">MLHSRTFSVALAVVLTLLSLQIMTTCCVTASFPASNVEIAGGGSSLSEGVHKSLSQQFSINHFTNNIELTYNPVGSSTGITNLLPFTSNPFDYAGSEVIPSTTQYDQVPGLQVLPFIGVNVLIIYHLPELSSSDKLILDRKVLVDIFAGRIANWNDASITALNPSIASKLPNQPIKRVVRSDSSGTTELFTSALTAFASNGATTWPLGTVASATTWPNENSSNISKQKGSSGVANYVLLNAYTIAYNTPDSIIEQPSASIINAAGNAVAATEETCKSAMSDFKDAFDSRFTANIVNAPGANSYPISGYSYLIYKSKSMEECNAAKVLYRYFMFLYSSEAEAFIISSTFVPLPSDIQARIRNDYLSKWICTSTESVVTTDSDLVAPILLAILVD</sequence>
<dbReference type="PIRSF" id="PIRSF002756">
    <property type="entry name" value="PstS"/>
    <property type="match status" value="1"/>
</dbReference>
<evidence type="ECO:0000256" key="4">
    <source>
        <dbReference type="SAM" id="SignalP"/>
    </source>
</evidence>
<dbReference type="Pfam" id="PF12849">
    <property type="entry name" value="PBP_like_2"/>
    <property type="match status" value="1"/>
</dbReference>